<dbReference type="InterPro" id="IPR005607">
    <property type="entry name" value="BSD_dom"/>
</dbReference>
<evidence type="ECO:0000256" key="3">
    <source>
        <dbReference type="ARBA" id="ARBA00022737"/>
    </source>
</evidence>
<dbReference type="Pfam" id="PF03909">
    <property type="entry name" value="BSD"/>
    <property type="match status" value="2"/>
</dbReference>
<dbReference type="Proteomes" id="UP000306584">
    <property type="component" value="Unassembled WGS sequence"/>
</dbReference>
<dbReference type="EMBL" id="QZBD01000311">
    <property type="protein sequence ID" value="THY20075.1"/>
    <property type="molecule type" value="Genomic_DNA"/>
</dbReference>
<gene>
    <name evidence="9" type="ORF">D6D01_06902</name>
</gene>
<comment type="caution">
    <text evidence="9">The sequence shown here is derived from an EMBL/GenBank/DDBJ whole genome shotgun (WGS) entry which is preliminary data.</text>
</comment>
<evidence type="ECO:0000313" key="9">
    <source>
        <dbReference type="EMBL" id="THY20075.1"/>
    </source>
</evidence>
<dbReference type="PANTHER" id="PTHR12856">
    <property type="entry name" value="TRANSCRIPTION INITIATION FACTOR IIH-RELATED"/>
    <property type="match status" value="1"/>
</dbReference>
<dbReference type="GO" id="GO:0000439">
    <property type="term" value="C:transcription factor TFIIH core complex"/>
    <property type="evidence" value="ECO:0007669"/>
    <property type="project" value="InterPro"/>
</dbReference>
<feature type="domain" description="BSD" evidence="8">
    <location>
        <begin position="179"/>
        <end position="238"/>
    </location>
</feature>
<organism evidence="9 10">
    <name type="scientific">Aureobasidium pullulans</name>
    <name type="common">Black yeast</name>
    <name type="synonym">Pullularia pullulans</name>
    <dbReference type="NCBI Taxonomy" id="5580"/>
    <lineage>
        <taxon>Eukaryota</taxon>
        <taxon>Fungi</taxon>
        <taxon>Dikarya</taxon>
        <taxon>Ascomycota</taxon>
        <taxon>Pezizomycotina</taxon>
        <taxon>Dothideomycetes</taxon>
        <taxon>Dothideomycetidae</taxon>
        <taxon>Dothideales</taxon>
        <taxon>Saccotheciaceae</taxon>
        <taxon>Aureobasidium</taxon>
    </lineage>
</organism>
<reference evidence="9 10" key="1">
    <citation type="submission" date="2018-10" db="EMBL/GenBank/DDBJ databases">
        <title>Fifty Aureobasidium pullulans genomes reveal a recombining polyextremotolerant generalist.</title>
        <authorList>
            <person name="Gostincar C."/>
            <person name="Turk M."/>
            <person name="Zajc J."/>
            <person name="Gunde-Cimerman N."/>
        </authorList>
    </citation>
    <scope>NUCLEOTIDE SEQUENCE [LARGE SCALE GENOMIC DNA]</scope>
    <source>
        <strain evidence="9 10">EXF-6604</strain>
    </source>
</reference>
<comment type="subcellular location">
    <subcellularLocation>
        <location evidence="1">Nucleus</location>
    </subcellularLocation>
</comment>
<name>A0A4S9KVQ0_AURPU</name>
<feature type="region of interest" description="Disordered" evidence="7">
    <location>
        <begin position="138"/>
        <end position="175"/>
    </location>
</feature>
<evidence type="ECO:0000259" key="8">
    <source>
        <dbReference type="PROSITE" id="PS50858"/>
    </source>
</evidence>
<protein>
    <recommendedName>
        <fullName evidence="8">BSD domain-containing protein</fullName>
    </recommendedName>
</protein>
<keyword evidence="6" id="KW-0539">Nucleus</keyword>
<dbReference type="GO" id="GO:0006351">
    <property type="term" value="P:DNA-templated transcription"/>
    <property type="evidence" value="ECO:0007669"/>
    <property type="project" value="InterPro"/>
</dbReference>
<proteinExistence type="inferred from homology"/>
<evidence type="ECO:0000313" key="10">
    <source>
        <dbReference type="Proteomes" id="UP000306584"/>
    </source>
</evidence>
<evidence type="ECO:0000256" key="5">
    <source>
        <dbReference type="ARBA" id="ARBA00023163"/>
    </source>
</evidence>
<dbReference type="GO" id="GO:0006289">
    <property type="term" value="P:nucleotide-excision repair"/>
    <property type="evidence" value="ECO:0007669"/>
    <property type="project" value="InterPro"/>
</dbReference>
<evidence type="ECO:0000256" key="6">
    <source>
        <dbReference type="ARBA" id="ARBA00023242"/>
    </source>
</evidence>
<dbReference type="AlphaFoldDB" id="A0A4S9KVQ0"/>
<dbReference type="InterPro" id="IPR011993">
    <property type="entry name" value="PH-like_dom_sf"/>
</dbReference>
<feature type="compositionally biased region" description="Low complexity" evidence="7">
    <location>
        <begin position="159"/>
        <end position="170"/>
    </location>
</feature>
<keyword evidence="5" id="KW-0804">Transcription</keyword>
<dbReference type="InterPro" id="IPR027079">
    <property type="entry name" value="Tfb1/GTF2H1"/>
</dbReference>
<dbReference type="Pfam" id="PF08567">
    <property type="entry name" value="PH_TFIIH"/>
    <property type="match status" value="1"/>
</dbReference>
<keyword evidence="3" id="KW-0677">Repeat</keyword>
<feature type="region of interest" description="Disordered" evidence="7">
    <location>
        <begin position="488"/>
        <end position="511"/>
    </location>
</feature>
<dbReference type="SMART" id="SM00751">
    <property type="entry name" value="BSD"/>
    <property type="match status" value="2"/>
</dbReference>
<comment type="similarity">
    <text evidence="2">Belongs to the TFB1 family.</text>
</comment>
<evidence type="ECO:0000256" key="2">
    <source>
        <dbReference type="ARBA" id="ARBA00009448"/>
    </source>
</evidence>
<evidence type="ECO:0000256" key="7">
    <source>
        <dbReference type="SAM" id="MobiDB-lite"/>
    </source>
</evidence>
<accession>A0A4S9KVQ0</accession>
<evidence type="ECO:0000256" key="1">
    <source>
        <dbReference type="ARBA" id="ARBA00004123"/>
    </source>
</evidence>
<dbReference type="PROSITE" id="PS50858">
    <property type="entry name" value="BSD"/>
    <property type="match status" value="2"/>
</dbReference>
<dbReference type="CDD" id="cd13229">
    <property type="entry name" value="PH_TFIIH"/>
    <property type="match status" value="1"/>
</dbReference>
<dbReference type="InterPro" id="IPR013876">
    <property type="entry name" value="TFIIH_BTF_p62_N"/>
</dbReference>
<dbReference type="SUPFAM" id="SSF50729">
    <property type="entry name" value="PH domain-like"/>
    <property type="match status" value="1"/>
</dbReference>
<keyword evidence="4" id="KW-0805">Transcription regulation</keyword>
<feature type="domain" description="BSD" evidence="8">
    <location>
        <begin position="266"/>
        <end position="317"/>
    </location>
</feature>
<dbReference type="Gene3D" id="2.30.29.30">
    <property type="entry name" value="Pleckstrin-homology domain (PH domain)/Phosphotyrosine-binding domain (PTB)"/>
    <property type="match status" value="1"/>
</dbReference>
<evidence type="ECO:0000256" key="4">
    <source>
        <dbReference type="ARBA" id="ARBA00023015"/>
    </source>
</evidence>
<sequence>MHVKTCASCATIIFEKYQNSLLSAVSPSACERNMSSATTIYKKRNGTLSVGADRASLYWTPSEPPASSPSLTIAIKDITNLQQTPAGNPKVALKVVVQPAGATAPENQVFSFSSSTARAEQEAITDILRNAIAAIKSAEPTKPAPTPTPAPVQDGSGPSAAMSMAQAVSSNNTKQNESWYDDAHLITDIELQRSLLEANPALRQRFNESLRDRPETITITQFSTQFWSTRLHLLRAHAIEKAQNQGDYNVLPEIKFTRVAAEKEGEADSLTLSLAGAQIKLIFKQYPIVRQAYNENVPPTDSNTFWSRFFMSRLLKRLKGEKITDADPPDPMFDKYLGFQEKGPTNIGHVPHFIDLEGNEQNHSQRKGNRPDETMRPEKVPILRILNNLSEKMMAQVAPTDGEAHAPIGMTEDAFNELRLRDLQTEAGDNRVILNIKDQQRLLGGKSENGLSAEAQLYARQSPEQVLQLLQSEIRSAASITLEKVVGIQSDSEDSDDEDGPNKKARIGSKGALAQSTQEMLASISRRRQAASADVSSRRGLSQNTFDTLSLTQNTTIEFLHYFWTLFLSGDGARSNELAKLVETLDRSIDRIKMVSDKAEKEKLQHAESLKKQISGMNPKSSKRKRLEVELEMSSGGSQAVEEMVQPTIKALAEATAQYRKAFEEQSAAQAAA</sequence>